<dbReference type="CDD" id="cd01647">
    <property type="entry name" value="RT_LTR"/>
    <property type="match status" value="1"/>
</dbReference>
<evidence type="ECO:0000313" key="4">
    <source>
        <dbReference type="Proteomes" id="UP001165121"/>
    </source>
</evidence>
<evidence type="ECO:0000256" key="1">
    <source>
        <dbReference type="SAM" id="MobiDB-lite"/>
    </source>
</evidence>
<dbReference type="InterPro" id="IPR021109">
    <property type="entry name" value="Peptidase_aspartic_dom_sf"/>
</dbReference>
<dbReference type="InterPro" id="IPR043128">
    <property type="entry name" value="Rev_trsase/Diguanyl_cyclase"/>
</dbReference>
<dbReference type="Gene3D" id="3.10.10.10">
    <property type="entry name" value="HIV Type 1 Reverse Transcriptase, subunit A, domain 1"/>
    <property type="match status" value="1"/>
</dbReference>
<accession>A0A9W6YB99</accession>
<evidence type="ECO:0000259" key="2">
    <source>
        <dbReference type="PROSITE" id="PS50878"/>
    </source>
</evidence>
<feature type="domain" description="Reverse transcriptase" evidence="2">
    <location>
        <begin position="636"/>
        <end position="821"/>
    </location>
</feature>
<dbReference type="Gene3D" id="2.40.70.10">
    <property type="entry name" value="Acid Proteases"/>
    <property type="match status" value="1"/>
</dbReference>
<organism evidence="3 4">
    <name type="scientific">Phytophthora fragariaefolia</name>
    <dbReference type="NCBI Taxonomy" id="1490495"/>
    <lineage>
        <taxon>Eukaryota</taxon>
        <taxon>Sar</taxon>
        <taxon>Stramenopiles</taxon>
        <taxon>Oomycota</taxon>
        <taxon>Peronosporomycetes</taxon>
        <taxon>Peronosporales</taxon>
        <taxon>Peronosporaceae</taxon>
        <taxon>Phytophthora</taxon>
    </lineage>
</organism>
<feature type="region of interest" description="Disordered" evidence="1">
    <location>
        <begin position="378"/>
        <end position="420"/>
    </location>
</feature>
<dbReference type="EMBL" id="BSXT01004255">
    <property type="protein sequence ID" value="GMF57248.1"/>
    <property type="molecule type" value="Genomic_DNA"/>
</dbReference>
<evidence type="ECO:0000313" key="3">
    <source>
        <dbReference type="EMBL" id="GMF57248.1"/>
    </source>
</evidence>
<dbReference type="PROSITE" id="PS50878">
    <property type="entry name" value="RT_POL"/>
    <property type="match status" value="1"/>
</dbReference>
<reference evidence="3" key="1">
    <citation type="submission" date="2023-04" db="EMBL/GenBank/DDBJ databases">
        <title>Phytophthora fragariaefolia NBRC 109709.</title>
        <authorList>
            <person name="Ichikawa N."/>
            <person name="Sato H."/>
            <person name="Tonouchi N."/>
        </authorList>
    </citation>
    <scope>NUCLEOTIDE SEQUENCE</scope>
    <source>
        <strain evidence="3">NBRC 109709</strain>
    </source>
</reference>
<dbReference type="InterPro" id="IPR051320">
    <property type="entry name" value="Viral_Replic_Matur_Polypro"/>
</dbReference>
<dbReference type="PANTHER" id="PTHR33064:SF37">
    <property type="entry name" value="RIBONUCLEASE H"/>
    <property type="match status" value="1"/>
</dbReference>
<dbReference type="CDD" id="cd00303">
    <property type="entry name" value="retropepsin_like"/>
    <property type="match status" value="1"/>
</dbReference>
<dbReference type="Gene3D" id="3.30.70.270">
    <property type="match status" value="2"/>
</dbReference>
<sequence length="940" mass="103246">MEDSGSRLPTRQDFPHLTDANWATLEKMVSLLGKAAFAGFPNLTAEQQKARVERFDKHESSLIAHVSAAAQEGARAAMRAEAQSAAQASATNSASFTARPTTTKPVKMSVPTFDGKDSDSLVFWVREIEIALRAGQINDARAQVAFALSNLGGRARAWTMARERLLRARQASHQDYVMELHNLEAAMAGAPLSEDVKVTVFMDGVRTGPVRTELFRRQQKTINEAVHIAMLEDHCVCSAQGHTPHVEEQCIVCYCFRSSKSKINVSVRLATGSIVSTRKVTIPLNVKFDDFDSVEPFIVLDMDDRYDLILGIRWLTKHEPWTDWRSRTIGASHNPLADRALVGHVPSASRDGLVYEHRVPRGEWQFAGSSEVLELPMASPPRAREPEVGDGEDPQDPNTSPMGRQGRSGSVRAPPTQSLVAGSAHVEECAGVIAHANKSGRGGTPTTQGVVPDSARATEGTGACARATTGGRAGSPTSNAIRGNKVPSTPKAEAYSRDADSAAEDRVPQVLDVFTGEHLPPPKVREVLTPLPTVAELLELEELSYVEFLDSLKAGEFAEVVLLRPEGGSLELNSSSVIDSEVLEDERTSRRQTRYGAAILKDPSDPYHLLLKEFLDVVSDDPPSVDVIDAFFAAKHAAGMVRESKSPHSSPTFCVRKPNGKWRMVHAFNKLSAATVPASTPIPRKDVLQNNMAGYTVFSALDMVDGYYQLLMRESDIPLTAVSTPRGMLWEWSVMPQGLSNAPATFNQLVTQFFRPMRHFVQTYFDDIFVHSRASESKTAVEAHLVHLREVLLCMRENHLYANINKCIFGAEAIPFLGCFLGKDGVRADPEKVCAIAQWPVPVAQKDLRKWLGLANDLHKYSANYADMARPLTNLLKKDSSVWSWTSEAQQALKPSRAASRALRFCLYLVRIGPSAWYAMHPTLPLAVPCYRLMPRAVSG</sequence>
<dbReference type="InterPro" id="IPR043502">
    <property type="entry name" value="DNA/RNA_pol_sf"/>
</dbReference>
<gene>
    <name evidence="3" type="ORF">Pfra01_002442400</name>
</gene>
<proteinExistence type="predicted"/>
<comment type="caution">
    <text evidence="3">The sequence shown here is derived from an EMBL/GenBank/DDBJ whole genome shotgun (WGS) entry which is preliminary data.</text>
</comment>
<protein>
    <submittedName>
        <fullName evidence="3">Unnamed protein product</fullName>
    </submittedName>
</protein>
<feature type="region of interest" description="Disordered" evidence="1">
    <location>
        <begin position="436"/>
        <end position="502"/>
    </location>
</feature>
<dbReference type="PANTHER" id="PTHR33064">
    <property type="entry name" value="POL PROTEIN"/>
    <property type="match status" value="1"/>
</dbReference>
<dbReference type="AlphaFoldDB" id="A0A9W6YB99"/>
<dbReference type="InterPro" id="IPR000477">
    <property type="entry name" value="RT_dom"/>
</dbReference>
<dbReference type="SUPFAM" id="SSF56672">
    <property type="entry name" value="DNA/RNA polymerases"/>
    <property type="match status" value="1"/>
</dbReference>
<dbReference type="Proteomes" id="UP001165121">
    <property type="component" value="Unassembled WGS sequence"/>
</dbReference>
<keyword evidence="4" id="KW-1185">Reference proteome</keyword>
<dbReference type="OrthoDB" id="79194at2759"/>
<name>A0A9W6YB99_9STRA</name>
<feature type="compositionally biased region" description="Low complexity" evidence="1">
    <location>
        <begin position="455"/>
        <end position="470"/>
    </location>
</feature>
<dbReference type="Pfam" id="PF08284">
    <property type="entry name" value="RVP_2"/>
    <property type="match status" value="1"/>
</dbReference>
<dbReference type="Pfam" id="PF00078">
    <property type="entry name" value="RVT_1"/>
    <property type="match status" value="1"/>
</dbReference>